<dbReference type="Proteomes" id="UP000637383">
    <property type="component" value="Unassembled WGS sequence"/>
</dbReference>
<sequence>MLILQSAIALHYQQKHKSCTSFYNLGKAIALKLCSNCLESQAFAIILIFQLSEADCLQSKGQS</sequence>
<dbReference type="EMBL" id="JACJTU010000001">
    <property type="protein sequence ID" value="MBD2732371.1"/>
    <property type="molecule type" value="Genomic_DNA"/>
</dbReference>
<keyword evidence="2" id="KW-1185">Reference proteome</keyword>
<comment type="caution">
    <text evidence="1">The sequence shown here is derived from an EMBL/GenBank/DDBJ whole genome shotgun (WGS) entry which is preliminary data.</text>
</comment>
<protein>
    <submittedName>
        <fullName evidence="1">Uncharacterized protein</fullName>
    </submittedName>
</protein>
<evidence type="ECO:0000313" key="2">
    <source>
        <dbReference type="Proteomes" id="UP000637383"/>
    </source>
</evidence>
<evidence type="ECO:0000313" key="1">
    <source>
        <dbReference type="EMBL" id="MBD2732371.1"/>
    </source>
</evidence>
<organism evidence="1 2">
    <name type="scientific">Nostoc paludosum FACHB-159</name>
    <dbReference type="NCBI Taxonomy" id="2692908"/>
    <lineage>
        <taxon>Bacteria</taxon>
        <taxon>Bacillati</taxon>
        <taxon>Cyanobacteriota</taxon>
        <taxon>Cyanophyceae</taxon>
        <taxon>Nostocales</taxon>
        <taxon>Nostocaceae</taxon>
        <taxon>Nostoc</taxon>
    </lineage>
</organism>
<gene>
    <name evidence="1" type="ORF">H6H03_00390</name>
</gene>
<proteinExistence type="predicted"/>
<accession>A0ABR8K0D9</accession>
<reference evidence="1 2" key="1">
    <citation type="journal article" date="2020" name="ISME J.">
        <title>Comparative genomics reveals insights into cyanobacterial evolution and habitat adaptation.</title>
        <authorList>
            <person name="Chen M.Y."/>
            <person name="Teng W.K."/>
            <person name="Zhao L."/>
            <person name="Hu C.X."/>
            <person name="Zhou Y.K."/>
            <person name="Han B.P."/>
            <person name="Song L.R."/>
            <person name="Shu W.S."/>
        </authorList>
    </citation>
    <scope>NUCLEOTIDE SEQUENCE [LARGE SCALE GENOMIC DNA]</scope>
    <source>
        <strain evidence="1 2">FACHB-159</strain>
    </source>
</reference>
<name>A0ABR8K0D9_9NOSO</name>